<evidence type="ECO:0008006" key="2">
    <source>
        <dbReference type="Google" id="ProtNLM"/>
    </source>
</evidence>
<proteinExistence type="predicted"/>
<reference evidence="1" key="1">
    <citation type="submission" date="2018-07" db="EMBL/GenBank/DDBJ databases">
        <authorList>
            <person name="Quirk P.G."/>
            <person name="Krulwich T.A."/>
        </authorList>
    </citation>
    <scope>NUCLEOTIDE SEQUENCE</scope>
</reference>
<dbReference type="AlphaFoldDB" id="A0A380TFU8"/>
<dbReference type="EMBL" id="UIDG01000227">
    <property type="protein sequence ID" value="SUS06621.1"/>
    <property type="molecule type" value="Genomic_DNA"/>
</dbReference>
<accession>A0A380TFU8</accession>
<organism evidence="1">
    <name type="scientific">metagenome</name>
    <dbReference type="NCBI Taxonomy" id="256318"/>
    <lineage>
        <taxon>unclassified sequences</taxon>
        <taxon>metagenomes</taxon>
    </lineage>
</organism>
<dbReference type="NCBIfam" id="TIGR04255">
    <property type="entry name" value="sporadTIGR04255"/>
    <property type="match status" value="1"/>
</dbReference>
<evidence type="ECO:0000313" key="1">
    <source>
        <dbReference type="EMBL" id="SUS06621.1"/>
    </source>
</evidence>
<dbReference type="InterPro" id="IPR026349">
    <property type="entry name" value="CHP04255"/>
</dbReference>
<sequence length="294" mass="33044">MTSPFPELVTPSERPADLPDFASPPVVEVALGIQFAELTAYRTWHAGLLWDSTFRARFPQCIEQPPIEPAFELFGTQPPSRELLRIQTLSGPIVPRLWFISQNNTELVQFQANRFLHNWRNYESGSEYPRYEIIRGRFFEELDDVSKFLASSNIGQITPNQCELSYYNHIPMNDSRGGVFLFGDVFNGFPPRQSSGASDITHRIRFEGGRFHIQYVITGPDSNAPRGRLHVSAEPVVDANGNPVVSLCLTARGSPLSPGIGGVADFFDLGREAIVRTFTAVTSEKMHSIWERNK</sequence>
<gene>
    <name evidence="1" type="ORF">DF3PB_3020004</name>
</gene>
<protein>
    <recommendedName>
        <fullName evidence="2">TIGR04255 family protein</fullName>
    </recommendedName>
</protein>
<name>A0A380TFU8_9ZZZZ</name>